<organism evidence="2 3">
    <name type="scientific">Ravibacter arvi</name>
    <dbReference type="NCBI Taxonomy" id="2051041"/>
    <lineage>
        <taxon>Bacteria</taxon>
        <taxon>Pseudomonadati</taxon>
        <taxon>Bacteroidota</taxon>
        <taxon>Cytophagia</taxon>
        <taxon>Cytophagales</taxon>
        <taxon>Spirosomataceae</taxon>
        <taxon>Ravibacter</taxon>
    </lineage>
</organism>
<dbReference type="Pfam" id="PF08885">
    <property type="entry name" value="GSCFA"/>
    <property type="match status" value="1"/>
</dbReference>
<evidence type="ECO:0000259" key="1">
    <source>
        <dbReference type="Pfam" id="PF08885"/>
    </source>
</evidence>
<dbReference type="InterPro" id="IPR036514">
    <property type="entry name" value="SGNH_hydro_sf"/>
</dbReference>
<dbReference type="SUPFAM" id="SSF52266">
    <property type="entry name" value="SGNH hydrolase"/>
    <property type="match status" value="1"/>
</dbReference>
<dbReference type="Proteomes" id="UP001501508">
    <property type="component" value="Unassembled WGS sequence"/>
</dbReference>
<reference evidence="3" key="1">
    <citation type="journal article" date="2019" name="Int. J. Syst. Evol. Microbiol.">
        <title>The Global Catalogue of Microorganisms (GCM) 10K type strain sequencing project: providing services to taxonomists for standard genome sequencing and annotation.</title>
        <authorList>
            <consortium name="The Broad Institute Genomics Platform"/>
            <consortium name="The Broad Institute Genome Sequencing Center for Infectious Disease"/>
            <person name="Wu L."/>
            <person name="Ma J."/>
        </authorList>
    </citation>
    <scope>NUCLEOTIDE SEQUENCE [LARGE SCALE GENOMIC DNA]</scope>
    <source>
        <strain evidence="3">JCM 31920</strain>
    </source>
</reference>
<proteinExistence type="predicted"/>
<evidence type="ECO:0000313" key="2">
    <source>
        <dbReference type="EMBL" id="GAA4435509.1"/>
    </source>
</evidence>
<dbReference type="EMBL" id="BAABEY010000012">
    <property type="protein sequence ID" value="GAA4435509.1"/>
    <property type="molecule type" value="Genomic_DNA"/>
</dbReference>
<name>A0ABP8LUC2_9BACT</name>
<comment type="caution">
    <text evidence="2">The sequence shown here is derived from an EMBL/GenBank/DDBJ whole genome shotgun (WGS) entry which is preliminary data.</text>
</comment>
<dbReference type="InterPro" id="IPR014982">
    <property type="entry name" value="GSCFA"/>
</dbReference>
<dbReference type="RefSeq" id="WP_345027303.1">
    <property type="nucleotide sequence ID" value="NZ_BAABEY010000012.1"/>
</dbReference>
<keyword evidence="3" id="KW-1185">Reference proteome</keyword>
<sequence>MKLSTEVQVKPSPWKIDYDTKLMTMGSCFAEVVGNQLFESKFQVLPSLFGTVFNPYSIAKLVKMSASDTLPHVGHYVRADGSLFFHYDFHSSVYSDISLEDLDGKIRRNLFQTKQYLQATDVLVLTLGTAFVYRYLKTNEFVTNCHKTPGKEFTKELLSLETLRATMDELLKILATLNPRMRVVLTVSPVRHTRDTLPLNQVSKSVLRLLCHELEERYDHVVYFPAYEIMLDELRDYRFYEPDLIHPDSVATDHIFRTFLKAYLDADTHDTLKEWHQVVQMLNHKPKHGYSAEYQRHLTQTLERLRGLKARLMVEKEIEEIGLILKNHYS</sequence>
<protein>
    <submittedName>
        <fullName evidence="2">GSCFA domain-containing protein</fullName>
    </submittedName>
</protein>
<accession>A0ABP8LUC2</accession>
<gene>
    <name evidence="2" type="ORF">GCM10023091_12030</name>
</gene>
<evidence type="ECO:0000313" key="3">
    <source>
        <dbReference type="Proteomes" id="UP001501508"/>
    </source>
</evidence>
<dbReference type="Gene3D" id="3.40.50.1110">
    <property type="entry name" value="SGNH hydrolase"/>
    <property type="match status" value="1"/>
</dbReference>
<feature type="domain" description="GSCFA" evidence="1">
    <location>
        <begin position="21"/>
        <end position="259"/>
    </location>
</feature>